<dbReference type="EMBL" id="JAUSUL010000001">
    <property type="protein sequence ID" value="MDQ0314855.1"/>
    <property type="molecule type" value="Genomic_DNA"/>
</dbReference>
<dbReference type="RefSeq" id="WP_306884641.1">
    <property type="nucleotide sequence ID" value="NZ_JAUSUL010000001.1"/>
</dbReference>
<keyword evidence="2" id="KW-1185">Reference proteome</keyword>
<sequence length="59" mass="6606">MNPFPTIDPAATYAVKLARVVELEPFRYRPLNTISMSGDTVQKILDAYGEAAFDRCDPE</sequence>
<accession>A0AAE3VMT8</accession>
<proteinExistence type="predicted"/>
<dbReference type="Proteomes" id="UP001229244">
    <property type="component" value="Unassembled WGS sequence"/>
</dbReference>
<dbReference type="AlphaFoldDB" id="A0AAE3VMT8"/>
<name>A0AAE3VMT8_9HYPH</name>
<organism evidence="1 2">
    <name type="scientific">Amorphus orientalis</name>
    <dbReference type="NCBI Taxonomy" id="649198"/>
    <lineage>
        <taxon>Bacteria</taxon>
        <taxon>Pseudomonadati</taxon>
        <taxon>Pseudomonadota</taxon>
        <taxon>Alphaproteobacteria</taxon>
        <taxon>Hyphomicrobiales</taxon>
        <taxon>Amorphaceae</taxon>
        <taxon>Amorphus</taxon>
    </lineage>
</organism>
<gene>
    <name evidence="1" type="ORF">J2S73_001292</name>
</gene>
<protein>
    <submittedName>
        <fullName evidence="1">Uncharacterized protein</fullName>
    </submittedName>
</protein>
<evidence type="ECO:0000313" key="2">
    <source>
        <dbReference type="Proteomes" id="UP001229244"/>
    </source>
</evidence>
<reference evidence="1" key="1">
    <citation type="submission" date="2023-07" db="EMBL/GenBank/DDBJ databases">
        <title>Genomic Encyclopedia of Type Strains, Phase IV (KMG-IV): sequencing the most valuable type-strain genomes for metagenomic binning, comparative biology and taxonomic classification.</title>
        <authorList>
            <person name="Goeker M."/>
        </authorList>
    </citation>
    <scope>NUCLEOTIDE SEQUENCE</scope>
    <source>
        <strain evidence="1">DSM 21202</strain>
    </source>
</reference>
<comment type="caution">
    <text evidence="1">The sequence shown here is derived from an EMBL/GenBank/DDBJ whole genome shotgun (WGS) entry which is preliminary data.</text>
</comment>
<evidence type="ECO:0000313" key="1">
    <source>
        <dbReference type="EMBL" id="MDQ0314855.1"/>
    </source>
</evidence>